<reference evidence="2 3" key="1">
    <citation type="submission" date="2023-07" db="EMBL/GenBank/DDBJ databases">
        <title>Genomic Encyclopedia of Type Strains, Phase IV (KMG-IV): sequencing the most valuable type-strain genomes for metagenomic binning, comparative biology and taxonomic classification.</title>
        <authorList>
            <person name="Goeker M."/>
        </authorList>
    </citation>
    <scope>NUCLEOTIDE SEQUENCE [LARGE SCALE GENOMIC DNA]</scope>
    <source>
        <strain evidence="2 3">DSM 14914</strain>
    </source>
</reference>
<feature type="compositionally biased region" description="Basic and acidic residues" evidence="1">
    <location>
        <begin position="1"/>
        <end position="10"/>
    </location>
</feature>
<evidence type="ECO:0000256" key="1">
    <source>
        <dbReference type="SAM" id="MobiDB-lite"/>
    </source>
</evidence>
<name>A0ABU0L5A5_9BACL</name>
<feature type="region of interest" description="Disordered" evidence="1">
    <location>
        <begin position="1"/>
        <end position="20"/>
    </location>
</feature>
<sequence length="126" mass="14808">MKQDRQKQTDSHTGMSKGHEADELNKLLSVWLHSSIRVMDVRHIRLESVELFRPYRLPAHAFVFVLQGSVRLAGDWKDTSHSGYVVHGRIKRRYPRFRLRVGSMILHMNVYANCRNRRLEPPRGMS</sequence>
<dbReference type="RefSeq" id="WP_244316056.1">
    <property type="nucleotide sequence ID" value="NZ_CP045298.1"/>
</dbReference>
<evidence type="ECO:0000313" key="2">
    <source>
        <dbReference type="EMBL" id="MDQ0496465.1"/>
    </source>
</evidence>
<dbReference type="EMBL" id="JAUSWA010000036">
    <property type="protein sequence ID" value="MDQ0496465.1"/>
    <property type="molecule type" value="Genomic_DNA"/>
</dbReference>
<gene>
    <name evidence="2" type="ORF">QOZ95_004655</name>
</gene>
<evidence type="ECO:0000313" key="3">
    <source>
        <dbReference type="Proteomes" id="UP001242811"/>
    </source>
</evidence>
<proteinExistence type="predicted"/>
<protein>
    <submittedName>
        <fullName evidence="2">Uncharacterized protein</fullName>
    </submittedName>
</protein>
<keyword evidence="3" id="KW-1185">Reference proteome</keyword>
<accession>A0ABU0L5A5</accession>
<comment type="caution">
    <text evidence="2">The sequence shown here is derived from an EMBL/GenBank/DDBJ whole genome shotgun (WGS) entry which is preliminary data.</text>
</comment>
<organism evidence="2 3">
    <name type="scientific">Paenibacillus brasilensis</name>
    <dbReference type="NCBI Taxonomy" id="128574"/>
    <lineage>
        <taxon>Bacteria</taxon>
        <taxon>Bacillati</taxon>
        <taxon>Bacillota</taxon>
        <taxon>Bacilli</taxon>
        <taxon>Bacillales</taxon>
        <taxon>Paenibacillaceae</taxon>
        <taxon>Paenibacillus</taxon>
    </lineage>
</organism>
<dbReference type="Proteomes" id="UP001242811">
    <property type="component" value="Unassembled WGS sequence"/>
</dbReference>